<evidence type="ECO:0000313" key="1">
    <source>
        <dbReference type="EMBL" id="KAJ0080056.1"/>
    </source>
</evidence>
<sequence length="179" mass="19480">MSAICRNLVANNFTLESSSSSSNKCILLFPSLFCLQRNFPCNQGSPVYSTASASSLRYYGLGLENGNYTLTLQFAEIADLDTTGRRSLGNGEGIHVEKDFDITRVADRIPRTAVQRIYTAQVSENYMEIHFFGAGKGTCCMPNDDSYGPLISAISAAPDIDLTIELDTDFEPTVRPPGG</sequence>
<dbReference type="Proteomes" id="UP001164250">
    <property type="component" value="Chromosome 13"/>
</dbReference>
<comment type="caution">
    <text evidence="1">The sequence shown here is derived from an EMBL/GenBank/DDBJ whole genome shotgun (WGS) entry which is preliminary data.</text>
</comment>
<dbReference type="EMBL" id="CM047909">
    <property type="protein sequence ID" value="KAJ0080056.1"/>
    <property type="molecule type" value="Genomic_DNA"/>
</dbReference>
<evidence type="ECO:0000313" key="2">
    <source>
        <dbReference type="Proteomes" id="UP001164250"/>
    </source>
</evidence>
<keyword evidence="2" id="KW-1185">Reference proteome</keyword>
<protein>
    <submittedName>
        <fullName evidence="1">Uncharacterized protein</fullName>
    </submittedName>
</protein>
<organism evidence="1 2">
    <name type="scientific">Pistacia atlantica</name>
    <dbReference type="NCBI Taxonomy" id="434234"/>
    <lineage>
        <taxon>Eukaryota</taxon>
        <taxon>Viridiplantae</taxon>
        <taxon>Streptophyta</taxon>
        <taxon>Embryophyta</taxon>
        <taxon>Tracheophyta</taxon>
        <taxon>Spermatophyta</taxon>
        <taxon>Magnoliopsida</taxon>
        <taxon>eudicotyledons</taxon>
        <taxon>Gunneridae</taxon>
        <taxon>Pentapetalae</taxon>
        <taxon>rosids</taxon>
        <taxon>malvids</taxon>
        <taxon>Sapindales</taxon>
        <taxon>Anacardiaceae</taxon>
        <taxon>Pistacia</taxon>
    </lineage>
</organism>
<name>A0ACC1A2J3_9ROSI</name>
<accession>A0ACC1A2J3</accession>
<gene>
    <name evidence="1" type="ORF">Patl1_24215</name>
</gene>
<proteinExistence type="predicted"/>
<reference evidence="2" key="1">
    <citation type="journal article" date="2023" name="G3 (Bethesda)">
        <title>Genome assembly and association tests identify interacting loci associated with vigor, precocity, and sex in interspecific pistachio rootstocks.</title>
        <authorList>
            <person name="Palmer W."/>
            <person name="Jacygrad E."/>
            <person name="Sagayaradj S."/>
            <person name="Cavanaugh K."/>
            <person name="Han R."/>
            <person name="Bertier L."/>
            <person name="Beede B."/>
            <person name="Kafkas S."/>
            <person name="Golino D."/>
            <person name="Preece J."/>
            <person name="Michelmore R."/>
        </authorList>
    </citation>
    <scope>NUCLEOTIDE SEQUENCE [LARGE SCALE GENOMIC DNA]</scope>
</reference>